<evidence type="ECO:0000256" key="1">
    <source>
        <dbReference type="ARBA" id="ARBA00001946"/>
    </source>
</evidence>
<reference evidence="9 10" key="1">
    <citation type="journal article" date="2021" name="Genome Biol. Evol.">
        <title>Complete Genome Sequencing of a Novel Gloeobacter Species from a Waterfall Cave in Mexico.</title>
        <authorList>
            <person name="Saw J.H."/>
            <person name="Cardona T."/>
            <person name="Montejano G."/>
        </authorList>
    </citation>
    <scope>NUCLEOTIDE SEQUENCE [LARGE SCALE GENOMIC DNA]</scope>
    <source>
        <strain evidence="9">MG652769</strain>
    </source>
</reference>
<evidence type="ECO:0000256" key="6">
    <source>
        <dbReference type="ARBA" id="ARBA00022842"/>
    </source>
</evidence>
<comment type="cofactor">
    <cofactor evidence="1">
        <name>Mg(2+)</name>
        <dbReference type="ChEBI" id="CHEBI:18420"/>
    </cofactor>
</comment>
<name>A0ABY3PIL5_9CYAN</name>
<evidence type="ECO:0000313" key="9">
    <source>
        <dbReference type="EMBL" id="UFP93471.1"/>
    </source>
</evidence>
<evidence type="ECO:0000256" key="7">
    <source>
        <dbReference type="ARBA" id="ARBA00038093"/>
    </source>
</evidence>
<dbReference type="CDD" id="cd09881">
    <property type="entry name" value="PIN_VapC4-5_FitB-like"/>
    <property type="match status" value="1"/>
</dbReference>
<dbReference type="Pfam" id="PF01850">
    <property type="entry name" value="PIN"/>
    <property type="match status" value="1"/>
</dbReference>
<dbReference type="InterPro" id="IPR029060">
    <property type="entry name" value="PIN-like_dom_sf"/>
</dbReference>
<evidence type="ECO:0000256" key="2">
    <source>
        <dbReference type="ARBA" id="ARBA00022649"/>
    </source>
</evidence>
<keyword evidence="2" id="KW-1277">Toxin-antitoxin system</keyword>
<sequence>MAIESLTRIKIELHMYLLDTDALSNLLDQNRSSAALRRRYDQEKAKGLSISTVTVAELLKPVLAAVNNERFSKVKSYSTLMRAIKALTSFRILGYTDREESIFMEIPSSIRQRCPNDCRIAATARVNDLIVVTQNTKDYSRIGIVEFEDWSV</sequence>
<dbReference type="PANTHER" id="PTHR33653:SF1">
    <property type="entry name" value="RIBONUCLEASE VAPC2"/>
    <property type="match status" value="1"/>
</dbReference>
<evidence type="ECO:0000259" key="8">
    <source>
        <dbReference type="Pfam" id="PF01850"/>
    </source>
</evidence>
<feature type="domain" description="PIN" evidence="8">
    <location>
        <begin position="16"/>
        <end position="142"/>
    </location>
</feature>
<dbReference type="InterPro" id="IPR050556">
    <property type="entry name" value="Type_II_TA_system_RNase"/>
</dbReference>
<gene>
    <name evidence="9" type="ORF">ISF26_16960</name>
</gene>
<comment type="similarity">
    <text evidence="7">Belongs to the PINc/VapC protein family.</text>
</comment>
<dbReference type="SUPFAM" id="SSF88723">
    <property type="entry name" value="PIN domain-like"/>
    <property type="match status" value="1"/>
</dbReference>
<evidence type="ECO:0000256" key="5">
    <source>
        <dbReference type="ARBA" id="ARBA00022801"/>
    </source>
</evidence>
<evidence type="ECO:0000313" key="10">
    <source>
        <dbReference type="Proteomes" id="UP001054846"/>
    </source>
</evidence>
<proteinExistence type="inferred from homology"/>
<dbReference type="Gene3D" id="3.40.50.1010">
    <property type="entry name" value="5'-nuclease"/>
    <property type="match status" value="1"/>
</dbReference>
<accession>A0ABY3PIL5</accession>
<keyword evidence="6" id="KW-0460">Magnesium</keyword>
<keyword evidence="10" id="KW-1185">Reference proteome</keyword>
<keyword evidence="4" id="KW-0479">Metal-binding</keyword>
<evidence type="ECO:0000256" key="3">
    <source>
        <dbReference type="ARBA" id="ARBA00022722"/>
    </source>
</evidence>
<organism evidence="9 10">
    <name type="scientific">Gloeobacter morelensis MG652769</name>
    <dbReference type="NCBI Taxonomy" id="2781736"/>
    <lineage>
        <taxon>Bacteria</taxon>
        <taxon>Bacillati</taxon>
        <taxon>Cyanobacteriota</taxon>
        <taxon>Cyanophyceae</taxon>
        <taxon>Gloeobacterales</taxon>
        <taxon>Gloeobacteraceae</taxon>
        <taxon>Gloeobacter</taxon>
        <taxon>Gloeobacter morelensis</taxon>
    </lineage>
</organism>
<keyword evidence="5" id="KW-0378">Hydrolase</keyword>
<dbReference type="InterPro" id="IPR002716">
    <property type="entry name" value="PIN_dom"/>
</dbReference>
<evidence type="ECO:0000256" key="4">
    <source>
        <dbReference type="ARBA" id="ARBA00022723"/>
    </source>
</evidence>
<dbReference type="RefSeq" id="WP_230840487.1">
    <property type="nucleotide sequence ID" value="NZ_CP063845.1"/>
</dbReference>
<dbReference type="EMBL" id="CP063845">
    <property type="protein sequence ID" value="UFP93471.1"/>
    <property type="molecule type" value="Genomic_DNA"/>
</dbReference>
<keyword evidence="3" id="KW-0540">Nuclease</keyword>
<dbReference type="PANTHER" id="PTHR33653">
    <property type="entry name" value="RIBONUCLEASE VAPC2"/>
    <property type="match status" value="1"/>
</dbReference>
<dbReference type="Proteomes" id="UP001054846">
    <property type="component" value="Chromosome"/>
</dbReference>
<protein>
    <submittedName>
        <fullName evidence="9">Type II toxin-antitoxin system VapC family toxin</fullName>
    </submittedName>
</protein>